<evidence type="ECO:0000313" key="2">
    <source>
        <dbReference type="Proteomes" id="UP000095287"/>
    </source>
</evidence>
<evidence type="ECO:0000256" key="1">
    <source>
        <dbReference type="SAM" id="Phobius"/>
    </source>
</evidence>
<dbReference type="AlphaFoldDB" id="A0A1I7Z254"/>
<reference evidence="3" key="1">
    <citation type="submission" date="2016-11" db="UniProtKB">
        <authorList>
            <consortium name="WormBaseParasite"/>
        </authorList>
    </citation>
    <scope>IDENTIFICATION</scope>
</reference>
<keyword evidence="1" id="KW-0472">Membrane</keyword>
<protein>
    <submittedName>
        <fullName evidence="3">Transmembrane protein</fullName>
    </submittedName>
</protein>
<dbReference type="Proteomes" id="UP000095287">
    <property type="component" value="Unplaced"/>
</dbReference>
<keyword evidence="1" id="KW-1133">Transmembrane helix</keyword>
<feature type="transmembrane region" description="Helical" evidence="1">
    <location>
        <begin position="108"/>
        <end position="134"/>
    </location>
</feature>
<accession>A0A1I7Z254</accession>
<keyword evidence="2" id="KW-1185">Reference proteome</keyword>
<organism evidence="2 3">
    <name type="scientific">Steinernema glaseri</name>
    <dbReference type="NCBI Taxonomy" id="37863"/>
    <lineage>
        <taxon>Eukaryota</taxon>
        <taxon>Metazoa</taxon>
        <taxon>Ecdysozoa</taxon>
        <taxon>Nematoda</taxon>
        <taxon>Chromadorea</taxon>
        <taxon>Rhabditida</taxon>
        <taxon>Tylenchina</taxon>
        <taxon>Panagrolaimomorpha</taxon>
        <taxon>Strongyloidoidea</taxon>
        <taxon>Steinernematidae</taxon>
        <taxon>Steinernema</taxon>
    </lineage>
</organism>
<proteinExistence type="predicted"/>
<dbReference type="WBParaSite" id="L893_g22080.t1">
    <property type="protein sequence ID" value="L893_g22080.t1"/>
    <property type="gene ID" value="L893_g22080"/>
</dbReference>
<keyword evidence="1" id="KW-0812">Transmembrane</keyword>
<sequence>MEEVGGYHGTSLKQQTGTAEHKPPLLFAIFAVRCASAVTRKMERPGMFVAWIQAPQGAGIDTSARMATYAYVQSRFCSAKCASLHNDHFVTDGGRISPFATRQPEQSVFVALIFVIAISLIFAFWYVVAVVQYLSVLIDCDSQESLVGLLRSDEGLTELLRRMTCHFVVRRLAAGLAQIRRPLSTCNGFAHSHMCVWRRKRDDNILSALMLSLISERPLATIFYSIHMCRYFQCIVFPASAYVPIFVRAGRLGLCLELIESEWRHI</sequence>
<evidence type="ECO:0000313" key="3">
    <source>
        <dbReference type="WBParaSite" id="L893_g22080.t1"/>
    </source>
</evidence>
<name>A0A1I7Z254_9BILA</name>